<dbReference type="EMBL" id="PYAX01000020">
    <property type="protein sequence ID" value="PSL51527.1"/>
    <property type="molecule type" value="Genomic_DNA"/>
</dbReference>
<keyword evidence="3" id="KW-0378">Hydrolase</keyword>
<name>A0A2P8HZ92_SACCR</name>
<keyword evidence="4" id="KW-1185">Reference proteome</keyword>
<reference evidence="3 4" key="1">
    <citation type="submission" date="2018-03" db="EMBL/GenBank/DDBJ databases">
        <title>Genomic Encyclopedia of Type Strains, Phase III (KMG-III): the genomes of soil and plant-associated and newly described type strains.</title>
        <authorList>
            <person name="Whitman W."/>
        </authorList>
    </citation>
    <scope>NUCLEOTIDE SEQUENCE [LARGE SCALE GENOMIC DNA]</scope>
    <source>
        <strain evidence="3 4">CGMCC 4.7097</strain>
    </source>
</reference>
<comment type="caution">
    <text evidence="3">The sequence shown here is derived from an EMBL/GenBank/DDBJ whole genome shotgun (WGS) entry which is preliminary data.</text>
</comment>
<feature type="domain" description="Transposase Helix-turn-helix" evidence="2">
    <location>
        <begin position="34"/>
        <end position="84"/>
    </location>
</feature>
<organism evidence="3 4">
    <name type="scientific">Saccharothrix carnea</name>
    <dbReference type="NCBI Taxonomy" id="1280637"/>
    <lineage>
        <taxon>Bacteria</taxon>
        <taxon>Bacillati</taxon>
        <taxon>Actinomycetota</taxon>
        <taxon>Actinomycetes</taxon>
        <taxon>Pseudonocardiales</taxon>
        <taxon>Pseudonocardiaceae</taxon>
        <taxon>Saccharothrix</taxon>
    </lineage>
</organism>
<dbReference type="InterPro" id="IPR027805">
    <property type="entry name" value="Transposase_HTH_dom"/>
</dbReference>
<dbReference type="Pfam" id="PF13613">
    <property type="entry name" value="HTH_Tnp_4"/>
    <property type="match status" value="1"/>
</dbReference>
<dbReference type="Proteomes" id="UP000241118">
    <property type="component" value="Unassembled WGS sequence"/>
</dbReference>
<dbReference type="GO" id="GO:0004519">
    <property type="term" value="F:endonuclease activity"/>
    <property type="evidence" value="ECO:0007669"/>
    <property type="project" value="UniProtKB-KW"/>
</dbReference>
<feature type="compositionally biased region" description="Pro residues" evidence="1">
    <location>
        <begin position="102"/>
        <end position="112"/>
    </location>
</feature>
<keyword evidence="3" id="KW-0255">Endonuclease</keyword>
<accession>A0A2P8HZ92</accession>
<keyword evidence="3" id="KW-0540">Nuclease</keyword>
<proteinExistence type="predicted"/>
<dbReference type="AlphaFoldDB" id="A0A2P8HZ92"/>
<feature type="compositionally biased region" description="Polar residues" evidence="1">
    <location>
        <begin position="117"/>
        <end position="128"/>
    </location>
</feature>
<evidence type="ECO:0000256" key="1">
    <source>
        <dbReference type="SAM" id="MobiDB-lite"/>
    </source>
</evidence>
<gene>
    <name evidence="3" type="ORF">B0I31_12057</name>
</gene>
<protein>
    <submittedName>
        <fullName evidence="3">DDE superfamily endonuclease</fullName>
    </submittedName>
</protein>
<evidence type="ECO:0000313" key="3">
    <source>
        <dbReference type="EMBL" id="PSL51527.1"/>
    </source>
</evidence>
<sequence>MLVYPSAIDLSSSHLRFLARELTAHPRRIGSRWRRLDPGRQALLVLAHLRCGDTYTRLAAGFGIGLATVCRYIHEAIELLATLAPDLADATASSNARSSSPRSPPCPTPPAGPITSENATKGRNTTPR</sequence>
<feature type="compositionally biased region" description="Low complexity" evidence="1">
    <location>
        <begin position="90"/>
        <end position="101"/>
    </location>
</feature>
<evidence type="ECO:0000259" key="2">
    <source>
        <dbReference type="Pfam" id="PF13613"/>
    </source>
</evidence>
<feature type="region of interest" description="Disordered" evidence="1">
    <location>
        <begin position="90"/>
        <end position="128"/>
    </location>
</feature>
<evidence type="ECO:0000313" key="4">
    <source>
        <dbReference type="Proteomes" id="UP000241118"/>
    </source>
</evidence>